<evidence type="ECO:0000313" key="2">
    <source>
        <dbReference type="EMBL" id="CAF1422053.1"/>
    </source>
</evidence>
<sequence>MDHLIGGDPTLTNNTLWQASLAANPALLKIEHFTPWYEVPMLDAAVKENLGRIIRQRTNEADLIRARDEAKLNQKLLDQNLQEKKAYIGLLNGDTCLISGPIMLGTVTKCINGCATSISINSTTDIMENRPLEYFRDSETGFVRAHVRIDTQTILDGPRINIGCSSISTPTLLTQSVHICVKCELINSFADQCTCVCPQYPLSTPPNTTTTTSVS</sequence>
<gene>
    <name evidence="1" type="ORF">RFH988_LOCUS4219</name>
    <name evidence="2" type="ORF">SEV965_LOCUS32347</name>
</gene>
<protein>
    <submittedName>
        <fullName evidence="2">Uncharacterized protein</fullName>
    </submittedName>
</protein>
<dbReference type="AlphaFoldDB" id="A0A815MRW1"/>
<comment type="caution">
    <text evidence="2">The sequence shown here is derived from an EMBL/GenBank/DDBJ whole genome shotgun (WGS) entry which is preliminary data.</text>
</comment>
<reference evidence="2" key="1">
    <citation type="submission" date="2021-02" db="EMBL/GenBank/DDBJ databases">
        <authorList>
            <person name="Nowell W R."/>
        </authorList>
    </citation>
    <scope>NUCLEOTIDE SEQUENCE</scope>
</reference>
<proteinExistence type="predicted"/>
<dbReference type="OrthoDB" id="10538596at2759"/>
<dbReference type="Proteomes" id="UP000663889">
    <property type="component" value="Unassembled WGS sequence"/>
</dbReference>
<accession>A0A815MRW1</accession>
<dbReference type="EMBL" id="CAJNOO010000108">
    <property type="protein sequence ID" value="CAF0806902.1"/>
    <property type="molecule type" value="Genomic_DNA"/>
</dbReference>
<dbReference type="EMBL" id="CAJNOU010004011">
    <property type="protein sequence ID" value="CAF1422053.1"/>
    <property type="molecule type" value="Genomic_DNA"/>
</dbReference>
<organism evidence="2 3">
    <name type="scientific">Rotaria sordida</name>
    <dbReference type="NCBI Taxonomy" id="392033"/>
    <lineage>
        <taxon>Eukaryota</taxon>
        <taxon>Metazoa</taxon>
        <taxon>Spiralia</taxon>
        <taxon>Gnathifera</taxon>
        <taxon>Rotifera</taxon>
        <taxon>Eurotatoria</taxon>
        <taxon>Bdelloidea</taxon>
        <taxon>Philodinida</taxon>
        <taxon>Philodinidae</taxon>
        <taxon>Rotaria</taxon>
    </lineage>
</organism>
<name>A0A815MRW1_9BILA</name>
<evidence type="ECO:0000313" key="1">
    <source>
        <dbReference type="EMBL" id="CAF0806902.1"/>
    </source>
</evidence>
<dbReference type="Proteomes" id="UP000663882">
    <property type="component" value="Unassembled WGS sequence"/>
</dbReference>
<evidence type="ECO:0000313" key="3">
    <source>
        <dbReference type="Proteomes" id="UP000663889"/>
    </source>
</evidence>